<feature type="non-terminal residue" evidence="1">
    <location>
        <position position="278"/>
    </location>
</feature>
<protein>
    <recommendedName>
        <fullName evidence="3">Thaumatin-like protein</fullName>
    </recommendedName>
</protein>
<evidence type="ECO:0000313" key="1">
    <source>
        <dbReference type="EMBL" id="KAL0563654.1"/>
    </source>
</evidence>
<dbReference type="Gene3D" id="2.60.110.10">
    <property type="entry name" value="Thaumatin"/>
    <property type="match status" value="1"/>
</dbReference>
<accession>A0ABR3EL89</accession>
<gene>
    <name evidence="1" type="ORF">V5O48_018411</name>
</gene>
<evidence type="ECO:0000313" key="2">
    <source>
        <dbReference type="Proteomes" id="UP001465976"/>
    </source>
</evidence>
<comment type="caution">
    <text evidence="1">The sequence shown here is derived from an EMBL/GenBank/DDBJ whole genome shotgun (WGS) entry which is preliminary data.</text>
</comment>
<name>A0ABR3EL89_9AGAR</name>
<evidence type="ECO:0008006" key="3">
    <source>
        <dbReference type="Google" id="ProtNLM"/>
    </source>
</evidence>
<organism evidence="1 2">
    <name type="scientific">Marasmius crinis-equi</name>
    <dbReference type="NCBI Taxonomy" id="585013"/>
    <lineage>
        <taxon>Eukaryota</taxon>
        <taxon>Fungi</taxon>
        <taxon>Dikarya</taxon>
        <taxon>Basidiomycota</taxon>
        <taxon>Agaricomycotina</taxon>
        <taxon>Agaricomycetes</taxon>
        <taxon>Agaricomycetidae</taxon>
        <taxon>Agaricales</taxon>
        <taxon>Marasmiineae</taxon>
        <taxon>Marasmiaceae</taxon>
        <taxon>Marasmius</taxon>
    </lineage>
</organism>
<proteinExistence type="predicted"/>
<sequence length="278" mass="29818">MLITVGPRAGCWSPQHDVMNIFPATSNPDASFSSGRPLKFLFWHFTQTATEWDGEEPYQYFSAGDLKRYARACRHKQQRRYTARDFLKYKYDPSSLRPTLASSTPHPEMKSFAAVLAIAPLLVAADHQFTLRNNCPNAVNAVIADTRCGFSPRCDDATSFTGAQPGSIASGTDKVVTIPSSWVGRIFAQTGSCGEKGDGCTVTEFNLDSGDQFTPQSYDISNIQGFTQSVSIAGAGCEQVTCTNVNCGCTNAFPPGDISGCGNDSPVRGCGAGDVGFT</sequence>
<dbReference type="InterPro" id="IPR037176">
    <property type="entry name" value="Osmotin/thaumatin-like_sf"/>
</dbReference>
<dbReference type="EMBL" id="JBAHYK010003313">
    <property type="protein sequence ID" value="KAL0563654.1"/>
    <property type="molecule type" value="Genomic_DNA"/>
</dbReference>
<reference evidence="1 2" key="1">
    <citation type="submission" date="2024-02" db="EMBL/GenBank/DDBJ databases">
        <title>A draft genome for the cacao thread blight pathogen Marasmius crinis-equi.</title>
        <authorList>
            <person name="Cohen S.P."/>
            <person name="Baruah I.K."/>
            <person name="Amoako-Attah I."/>
            <person name="Bukari Y."/>
            <person name="Meinhardt L.W."/>
            <person name="Bailey B.A."/>
        </authorList>
    </citation>
    <scope>NUCLEOTIDE SEQUENCE [LARGE SCALE GENOMIC DNA]</scope>
    <source>
        <strain evidence="1 2">GH-76</strain>
    </source>
</reference>
<dbReference type="SUPFAM" id="SSF49870">
    <property type="entry name" value="Osmotin, thaumatin-like protein"/>
    <property type="match status" value="1"/>
</dbReference>
<keyword evidence="2" id="KW-1185">Reference proteome</keyword>
<dbReference type="Proteomes" id="UP001465976">
    <property type="component" value="Unassembled WGS sequence"/>
</dbReference>